<evidence type="ECO:0008006" key="5">
    <source>
        <dbReference type="Google" id="ProtNLM"/>
    </source>
</evidence>
<keyword evidence="2" id="KW-1133">Transmembrane helix</keyword>
<proteinExistence type="predicted"/>
<feature type="region of interest" description="Disordered" evidence="1">
    <location>
        <begin position="178"/>
        <end position="279"/>
    </location>
</feature>
<keyword evidence="4" id="KW-1185">Reference proteome</keyword>
<evidence type="ECO:0000313" key="4">
    <source>
        <dbReference type="Proteomes" id="UP000594681"/>
    </source>
</evidence>
<keyword evidence="2" id="KW-0812">Transmembrane</keyword>
<gene>
    <name evidence="3" type="ORF">G7Y31_02590</name>
</gene>
<organism evidence="3 4">
    <name type="scientific">Corynebacterium lizhenjunii</name>
    <dbReference type="NCBI Taxonomy" id="2709394"/>
    <lineage>
        <taxon>Bacteria</taxon>
        <taxon>Bacillati</taxon>
        <taxon>Actinomycetota</taxon>
        <taxon>Actinomycetes</taxon>
        <taxon>Mycobacteriales</taxon>
        <taxon>Corynebacteriaceae</taxon>
        <taxon>Corynebacterium</taxon>
    </lineage>
</organism>
<reference evidence="3 4" key="1">
    <citation type="submission" date="2020-11" db="EMBL/GenBank/DDBJ databases">
        <title>Corynebacterium sp. ZJ-599.</title>
        <authorList>
            <person name="Zhou J."/>
        </authorList>
    </citation>
    <scope>NUCLEOTIDE SEQUENCE [LARGE SCALE GENOMIC DNA]</scope>
    <source>
        <strain evidence="3 4">ZJ-599</strain>
    </source>
</reference>
<dbReference type="RefSeq" id="WP_165008365.1">
    <property type="nucleotide sequence ID" value="NZ_CP064954.1"/>
</dbReference>
<sequence>MSNKREDTADITKQLAPLVADDDFLDALSQGTDTTQGQDPLAGLLLSLKEEVDAPMPAAPQIEGAQDEAAVISLPERRARRRGAHPWASGLIGAAAATLVVAGSGAAVYNAQPGSALYGAHTALFGSEDASSVVELAATLEQAENKAASGDFEGARELINQLRARVEAASRQERHALSQLEELEKSPAPTKTVTERPDQPPAERAEEPAPVTETTTAYATEYVTVTVTAPPAPAPSSAPASEPVPAQPSGVAQGTDPHQLGAEESPVSAQPTPAGVPGY</sequence>
<accession>A0A7T0PA87</accession>
<feature type="transmembrane region" description="Helical" evidence="2">
    <location>
        <begin position="87"/>
        <end position="109"/>
    </location>
</feature>
<evidence type="ECO:0000313" key="3">
    <source>
        <dbReference type="EMBL" id="QPK79618.1"/>
    </source>
</evidence>
<dbReference type="EMBL" id="CP064954">
    <property type="protein sequence ID" value="QPK79618.1"/>
    <property type="molecule type" value="Genomic_DNA"/>
</dbReference>
<dbReference type="KEGG" id="cliz:G7Y31_02590"/>
<evidence type="ECO:0000256" key="2">
    <source>
        <dbReference type="SAM" id="Phobius"/>
    </source>
</evidence>
<feature type="compositionally biased region" description="Low complexity" evidence="1">
    <location>
        <begin position="208"/>
        <end position="229"/>
    </location>
</feature>
<name>A0A7T0PA87_9CORY</name>
<evidence type="ECO:0000256" key="1">
    <source>
        <dbReference type="SAM" id="MobiDB-lite"/>
    </source>
</evidence>
<protein>
    <recommendedName>
        <fullName evidence="5">Anti-sigma-D factor RsdA sigma factor binding region domain-containing protein</fullName>
    </recommendedName>
</protein>
<dbReference type="Proteomes" id="UP000594681">
    <property type="component" value="Chromosome"/>
</dbReference>
<dbReference type="AlphaFoldDB" id="A0A7T0PA87"/>
<keyword evidence="2" id="KW-0472">Membrane</keyword>
<feature type="compositionally biased region" description="Basic and acidic residues" evidence="1">
    <location>
        <begin position="193"/>
        <end position="207"/>
    </location>
</feature>